<protein>
    <submittedName>
        <fullName evidence="1">Uncharacterized protein</fullName>
    </submittedName>
</protein>
<dbReference type="EMBL" id="CP014578">
    <property type="protein sequence ID" value="ANB71307.1"/>
    <property type="molecule type" value="Genomic_DNA"/>
</dbReference>
<evidence type="ECO:0000313" key="1">
    <source>
        <dbReference type="EMBL" id="ANB71307.1"/>
    </source>
</evidence>
<organism evidence="1 2">
    <name type="scientific">Paraburkholderia phytofirmans OLGA172</name>
    <dbReference type="NCBI Taxonomy" id="1417228"/>
    <lineage>
        <taxon>Bacteria</taxon>
        <taxon>Pseudomonadati</taxon>
        <taxon>Pseudomonadota</taxon>
        <taxon>Betaproteobacteria</taxon>
        <taxon>Burkholderiales</taxon>
        <taxon>Burkholderiaceae</taxon>
        <taxon>Paraburkholderia</taxon>
    </lineage>
</organism>
<keyword evidence="2" id="KW-1185">Reference proteome</keyword>
<gene>
    <name evidence="1" type="ORF">AYM40_02185</name>
</gene>
<dbReference type="AlphaFoldDB" id="A0A167VRJ5"/>
<dbReference type="STRING" id="1804984.AYM40_02185"/>
<proteinExistence type="predicted"/>
<name>A0A167VRJ5_9BURK</name>
<dbReference type="KEGG" id="buz:AYM40_02185"/>
<accession>A0A167VRJ5</accession>
<dbReference type="SUPFAM" id="SSF51395">
    <property type="entry name" value="FMN-linked oxidoreductases"/>
    <property type="match status" value="1"/>
</dbReference>
<dbReference type="Proteomes" id="UP000076852">
    <property type="component" value="Chromosome 1"/>
</dbReference>
<evidence type="ECO:0000313" key="2">
    <source>
        <dbReference type="Proteomes" id="UP000076852"/>
    </source>
</evidence>
<sequence>MRQRALVVPDKAERVFNFHHSTLHALKEIIQAAGLKHPAELRAHHIVRRVSSHEVRLMSDLLKYLDPNDLLNGNYRYTLYEKYWPMAQSDSFAPKVELAAT</sequence>
<reference evidence="1 2" key="1">
    <citation type="journal article" date="2016" name="Gene">
        <title>PacBio SMRT assembly of a complex multi-replicon genome reveals chlorocatechol degradative operon in a region of genome plasticity.</title>
        <authorList>
            <person name="Ricker N."/>
            <person name="Shen S.Y."/>
            <person name="Goordial J."/>
            <person name="Jin S."/>
            <person name="Fulthorpe R.R."/>
        </authorList>
    </citation>
    <scope>NUCLEOTIDE SEQUENCE [LARGE SCALE GENOMIC DNA]</scope>
    <source>
        <strain evidence="1 2">OLGA172</strain>
    </source>
</reference>